<dbReference type="PATRIC" id="fig|869212.3.peg.1182"/>
<comment type="catalytic activity">
    <reaction evidence="10">
        <text>a 5,6-dihydrouridine in tRNA + NADP(+) = a uridine in tRNA + NADPH + H(+)</text>
        <dbReference type="Rhea" id="RHEA:23624"/>
        <dbReference type="Rhea" id="RHEA-COMP:13339"/>
        <dbReference type="Rhea" id="RHEA-COMP:13887"/>
        <dbReference type="ChEBI" id="CHEBI:15378"/>
        <dbReference type="ChEBI" id="CHEBI:57783"/>
        <dbReference type="ChEBI" id="CHEBI:58349"/>
        <dbReference type="ChEBI" id="CHEBI:65315"/>
        <dbReference type="ChEBI" id="CHEBI:74443"/>
    </reaction>
</comment>
<dbReference type="RefSeq" id="WP_014802361.1">
    <property type="nucleotide sequence ID" value="NC_018020.1"/>
</dbReference>
<dbReference type="PROSITE" id="PS01136">
    <property type="entry name" value="UPF0034"/>
    <property type="match status" value="1"/>
</dbReference>
<keyword evidence="8" id="KW-0694">RNA-binding</keyword>
<proteinExistence type="inferred from homology"/>
<dbReference type="Gene3D" id="1.10.1200.80">
    <property type="entry name" value="Putative flavin oxidoreducatase, domain 2"/>
    <property type="match status" value="1"/>
</dbReference>
<evidence type="ECO:0000256" key="12">
    <source>
        <dbReference type="PIRNR" id="PIRNR006621"/>
    </source>
</evidence>
<accession>I4B3I8</accession>
<evidence type="ECO:0000256" key="6">
    <source>
        <dbReference type="ARBA" id="ARBA00022694"/>
    </source>
</evidence>
<evidence type="ECO:0000256" key="5">
    <source>
        <dbReference type="ARBA" id="ARBA00022643"/>
    </source>
</evidence>
<feature type="binding site" evidence="14">
    <location>
        <begin position="227"/>
        <end position="228"/>
    </location>
    <ligand>
        <name>FMN</name>
        <dbReference type="ChEBI" id="CHEBI:58210"/>
    </ligand>
</feature>
<evidence type="ECO:0000256" key="11">
    <source>
        <dbReference type="ARBA" id="ARBA00048802"/>
    </source>
</evidence>
<evidence type="ECO:0000259" key="15">
    <source>
        <dbReference type="Pfam" id="PF01207"/>
    </source>
</evidence>
<dbReference type="InterPro" id="IPR035587">
    <property type="entry name" value="DUS-like_FMN-bd"/>
</dbReference>
<dbReference type="KEGG" id="tpx:Turpa_1197"/>
<keyword evidence="3" id="KW-0820">tRNA-binding</keyword>
<dbReference type="InterPro" id="IPR024036">
    <property type="entry name" value="tRNA-dHydroUridine_Synthase_C"/>
</dbReference>
<evidence type="ECO:0000256" key="14">
    <source>
        <dbReference type="PIRSR" id="PIRSR006621-2"/>
    </source>
</evidence>
<keyword evidence="5 12" id="KW-0288">FMN</keyword>
<dbReference type="Gene3D" id="3.20.20.70">
    <property type="entry name" value="Aldolase class I"/>
    <property type="match status" value="1"/>
</dbReference>
<dbReference type="EC" id="1.3.1.-" evidence="12"/>
<keyword evidence="9 12" id="KW-0560">Oxidoreductase</keyword>
<keyword evidence="17" id="KW-1185">Reference proteome</keyword>
<dbReference type="AlphaFoldDB" id="I4B3I8"/>
<dbReference type="GO" id="GO:0000049">
    <property type="term" value="F:tRNA binding"/>
    <property type="evidence" value="ECO:0007669"/>
    <property type="project" value="UniProtKB-KW"/>
</dbReference>
<keyword evidence="14" id="KW-0547">Nucleotide-binding</keyword>
<organism evidence="16 17">
    <name type="scientific">Turneriella parva (strain ATCC BAA-1111 / DSM 21527 / NCTC 11395 / H)</name>
    <name type="common">Leptospira parva</name>
    <dbReference type="NCBI Taxonomy" id="869212"/>
    <lineage>
        <taxon>Bacteria</taxon>
        <taxon>Pseudomonadati</taxon>
        <taxon>Spirochaetota</taxon>
        <taxon>Spirochaetia</taxon>
        <taxon>Leptospirales</taxon>
        <taxon>Leptospiraceae</taxon>
        <taxon>Turneriella</taxon>
    </lineage>
</organism>
<feature type="binding site" evidence="14">
    <location>
        <begin position="19"/>
        <end position="21"/>
    </location>
    <ligand>
        <name>FMN</name>
        <dbReference type="ChEBI" id="CHEBI:58210"/>
    </ligand>
</feature>
<feature type="binding site" evidence="14">
    <location>
        <position position="172"/>
    </location>
    <ligand>
        <name>FMN</name>
        <dbReference type="ChEBI" id="CHEBI:58210"/>
    </ligand>
</feature>
<keyword evidence="7" id="KW-0521">NADP</keyword>
<dbReference type="GO" id="GO:0017150">
    <property type="term" value="F:tRNA dihydrouridine synthase activity"/>
    <property type="evidence" value="ECO:0007669"/>
    <property type="project" value="InterPro"/>
</dbReference>
<protein>
    <recommendedName>
        <fullName evidence="12">tRNA-dihydrouridine synthase</fullName>
        <ecNumber evidence="12">1.3.1.-</ecNumber>
    </recommendedName>
</protein>
<comment type="catalytic activity">
    <reaction evidence="11">
        <text>a 5,6-dihydrouridine in tRNA + NAD(+) = a uridine in tRNA + NADH + H(+)</text>
        <dbReference type="Rhea" id="RHEA:54452"/>
        <dbReference type="Rhea" id="RHEA-COMP:13339"/>
        <dbReference type="Rhea" id="RHEA-COMP:13887"/>
        <dbReference type="ChEBI" id="CHEBI:15378"/>
        <dbReference type="ChEBI" id="CHEBI:57540"/>
        <dbReference type="ChEBI" id="CHEBI:57945"/>
        <dbReference type="ChEBI" id="CHEBI:65315"/>
        <dbReference type="ChEBI" id="CHEBI:74443"/>
    </reaction>
</comment>
<gene>
    <name evidence="16" type="ordered locus">Turpa_1197</name>
</gene>
<evidence type="ECO:0000256" key="8">
    <source>
        <dbReference type="ARBA" id="ARBA00022884"/>
    </source>
</evidence>
<feature type="binding site" evidence="14">
    <location>
        <position position="142"/>
    </location>
    <ligand>
        <name>FMN</name>
        <dbReference type="ChEBI" id="CHEBI:58210"/>
    </ligand>
</feature>
<feature type="domain" description="DUS-like FMN-binding" evidence="15">
    <location>
        <begin position="17"/>
        <end position="303"/>
    </location>
</feature>
<evidence type="ECO:0000256" key="7">
    <source>
        <dbReference type="ARBA" id="ARBA00022857"/>
    </source>
</evidence>
<dbReference type="HOGENOM" id="CLU_013299_0_3_12"/>
<dbReference type="OrthoDB" id="9764501at2"/>
<evidence type="ECO:0000256" key="4">
    <source>
        <dbReference type="ARBA" id="ARBA00022630"/>
    </source>
</evidence>
<dbReference type="Pfam" id="PF01207">
    <property type="entry name" value="Dus"/>
    <property type="match status" value="1"/>
</dbReference>
<dbReference type="InterPro" id="IPR001269">
    <property type="entry name" value="DUS_fam"/>
</dbReference>
<dbReference type="InterPro" id="IPR018517">
    <property type="entry name" value="tRNA_hU_synthase_CS"/>
</dbReference>
<dbReference type="EMBL" id="CP002959">
    <property type="protein sequence ID" value="AFM11845.1"/>
    <property type="molecule type" value="Genomic_DNA"/>
</dbReference>
<comment type="cofactor">
    <cofactor evidence="1 12 14">
        <name>FMN</name>
        <dbReference type="ChEBI" id="CHEBI:58210"/>
    </cofactor>
</comment>
<comment type="similarity">
    <text evidence="12">Belongs to the dus family.</text>
</comment>
<keyword evidence="4 12" id="KW-0285">Flavoprotein</keyword>
<dbReference type="PIRSF" id="PIRSF006621">
    <property type="entry name" value="Dus"/>
    <property type="match status" value="1"/>
</dbReference>
<name>I4B3I8_TURPD</name>
<dbReference type="InterPro" id="IPR013785">
    <property type="entry name" value="Aldolase_TIM"/>
</dbReference>
<dbReference type="GO" id="GO:0050660">
    <property type="term" value="F:flavin adenine dinucleotide binding"/>
    <property type="evidence" value="ECO:0007669"/>
    <property type="project" value="InterPro"/>
</dbReference>
<evidence type="ECO:0000256" key="1">
    <source>
        <dbReference type="ARBA" id="ARBA00001917"/>
    </source>
</evidence>
<feature type="active site" description="Proton donor" evidence="13">
    <location>
        <position position="103"/>
    </location>
</feature>
<dbReference type="Proteomes" id="UP000006048">
    <property type="component" value="Chromosome"/>
</dbReference>
<dbReference type="STRING" id="869212.Turpa_1197"/>
<evidence type="ECO:0000256" key="2">
    <source>
        <dbReference type="ARBA" id="ARBA00002790"/>
    </source>
</evidence>
<evidence type="ECO:0000313" key="16">
    <source>
        <dbReference type="EMBL" id="AFM11845.1"/>
    </source>
</evidence>
<reference evidence="16 17" key="1">
    <citation type="submission" date="2012-06" db="EMBL/GenBank/DDBJ databases">
        <title>The complete chromosome of genome of Turneriella parva DSM 21527.</title>
        <authorList>
            <consortium name="US DOE Joint Genome Institute (JGI-PGF)"/>
            <person name="Lucas S."/>
            <person name="Han J."/>
            <person name="Lapidus A."/>
            <person name="Bruce D."/>
            <person name="Goodwin L."/>
            <person name="Pitluck S."/>
            <person name="Peters L."/>
            <person name="Kyrpides N."/>
            <person name="Mavromatis K."/>
            <person name="Ivanova N."/>
            <person name="Mikhailova N."/>
            <person name="Chertkov O."/>
            <person name="Detter J.C."/>
            <person name="Tapia R."/>
            <person name="Han C."/>
            <person name="Land M."/>
            <person name="Hauser L."/>
            <person name="Markowitz V."/>
            <person name="Cheng J.-F."/>
            <person name="Hugenholtz P."/>
            <person name="Woyke T."/>
            <person name="Wu D."/>
            <person name="Gronow S."/>
            <person name="Wellnitz S."/>
            <person name="Brambilla E."/>
            <person name="Klenk H.-P."/>
            <person name="Eisen J.A."/>
        </authorList>
    </citation>
    <scope>NUCLEOTIDE SEQUENCE [LARGE SCALE GENOMIC DNA]</scope>
    <source>
        <strain evidence="17">ATCC BAA-1111 / DSM 21527 / NCTC 11395 / H</strain>
    </source>
</reference>
<evidence type="ECO:0000256" key="3">
    <source>
        <dbReference type="ARBA" id="ARBA00022555"/>
    </source>
</evidence>
<feature type="binding site" evidence="14">
    <location>
        <position position="73"/>
    </location>
    <ligand>
        <name>FMN</name>
        <dbReference type="ChEBI" id="CHEBI:58210"/>
    </ligand>
</feature>
<sequence length="319" mass="35656">MAFKTLIDRIGKSKVVLSPMVGYSDSPYRRLCRSEGSAFSITEFVSTEHLFRSNPRAISLFRYEESERPIVFQIFGNNPEIIVRGVSRVLNLNPDGIDLNMGCSVRNVSNSGSGAGLLKCLDKSREIIRRLVAETGLPISAKIRLGWNHDSLNYMETTAMLESEGVWAIAVHGRTRQMAYTGKAEWDRIGEIASARKIPIFGNGDVTSYADAMAKVEKYGVAGVYIGRGSFGNPWLFSGRDRSQLTYHERLPVILQHMDYMGDFYGDGLAAVLMRKQLHQYLKDLPLWVEIKAEMFSGKSAAALRSTLLRMSERAELVA</sequence>
<dbReference type="CDD" id="cd02801">
    <property type="entry name" value="DUS_like_FMN"/>
    <property type="match status" value="1"/>
</dbReference>
<evidence type="ECO:0000256" key="10">
    <source>
        <dbReference type="ARBA" id="ARBA00048205"/>
    </source>
</evidence>
<evidence type="ECO:0000313" key="17">
    <source>
        <dbReference type="Proteomes" id="UP000006048"/>
    </source>
</evidence>
<dbReference type="SUPFAM" id="SSF51395">
    <property type="entry name" value="FMN-linked oxidoreductases"/>
    <property type="match status" value="1"/>
</dbReference>
<comment type="function">
    <text evidence="2 12">Catalyzes the synthesis of 5,6-dihydrouridine (D), a modified base found in the D-loop of most tRNAs, via the reduction of the C5-C6 double bond in target uridines.</text>
</comment>
<dbReference type="PANTHER" id="PTHR45846:SF1">
    <property type="entry name" value="TRNA-DIHYDROURIDINE(47) SYNTHASE [NAD(P)(+)]-LIKE"/>
    <property type="match status" value="1"/>
</dbReference>
<evidence type="ECO:0000256" key="13">
    <source>
        <dbReference type="PIRSR" id="PIRSR006621-1"/>
    </source>
</evidence>
<keyword evidence="6 12" id="KW-0819">tRNA processing</keyword>
<evidence type="ECO:0000256" key="9">
    <source>
        <dbReference type="ARBA" id="ARBA00023002"/>
    </source>
</evidence>
<dbReference type="PANTHER" id="PTHR45846">
    <property type="entry name" value="TRNA-DIHYDROURIDINE(47) SYNTHASE [NAD(P)(+)]-LIKE"/>
    <property type="match status" value="1"/>
</dbReference>